<name>A0ABR1T737_9PEZI</name>
<evidence type="ECO:0000256" key="1">
    <source>
        <dbReference type="SAM" id="MobiDB-lite"/>
    </source>
</evidence>
<keyword evidence="3" id="KW-1185">Reference proteome</keyword>
<accession>A0ABR1T737</accession>
<sequence>MNWPKATGSHGLTCHLGATQRFRDGNPNRAGGANPNDREAPDPNVSAKQFAQAFANLFRAAPVVNALKAFTTMTTEMALDQRRHRGADDWKLRKVYYRNVWNFLDSVKENIGNNEYRLEMFLADFRQLLRGAALTWYNTLGDEQKLKMLRIQHNCVPKVS</sequence>
<dbReference type="Proteomes" id="UP001480595">
    <property type="component" value="Unassembled WGS sequence"/>
</dbReference>
<dbReference type="EMBL" id="JAQQWL010000013">
    <property type="protein sequence ID" value="KAK8042415.1"/>
    <property type="molecule type" value="Genomic_DNA"/>
</dbReference>
<evidence type="ECO:0000313" key="3">
    <source>
        <dbReference type="Proteomes" id="UP001480595"/>
    </source>
</evidence>
<gene>
    <name evidence="2" type="ORF">PG994_012898</name>
</gene>
<evidence type="ECO:0008006" key="4">
    <source>
        <dbReference type="Google" id="ProtNLM"/>
    </source>
</evidence>
<evidence type="ECO:0000313" key="2">
    <source>
        <dbReference type="EMBL" id="KAK8042415.1"/>
    </source>
</evidence>
<dbReference type="GeneID" id="92097370"/>
<comment type="caution">
    <text evidence="2">The sequence shown here is derived from an EMBL/GenBank/DDBJ whole genome shotgun (WGS) entry which is preliminary data.</text>
</comment>
<proteinExistence type="predicted"/>
<feature type="region of interest" description="Disordered" evidence="1">
    <location>
        <begin position="19"/>
        <end position="44"/>
    </location>
</feature>
<protein>
    <recommendedName>
        <fullName evidence="4">Retrotransposon gag domain-containing protein</fullName>
    </recommendedName>
</protein>
<dbReference type="RefSeq" id="XP_066709268.1">
    <property type="nucleotide sequence ID" value="XM_066864307.1"/>
</dbReference>
<organism evidence="2 3">
    <name type="scientific">Apiospora phragmitis</name>
    <dbReference type="NCBI Taxonomy" id="2905665"/>
    <lineage>
        <taxon>Eukaryota</taxon>
        <taxon>Fungi</taxon>
        <taxon>Dikarya</taxon>
        <taxon>Ascomycota</taxon>
        <taxon>Pezizomycotina</taxon>
        <taxon>Sordariomycetes</taxon>
        <taxon>Xylariomycetidae</taxon>
        <taxon>Amphisphaeriales</taxon>
        <taxon>Apiosporaceae</taxon>
        <taxon>Apiospora</taxon>
    </lineage>
</organism>
<reference evidence="2 3" key="1">
    <citation type="submission" date="2023-01" db="EMBL/GenBank/DDBJ databases">
        <title>Analysis of 21 Apiospora genomes using comparative genomics revels a genus with tremendous synthesis potential of carbohydrate active enzymes and secondary metabolites.</title>
        <authorList>
            <person name="Sorensen T."/>
        </authorList>
    </citation>
    <scope>NUCLEOTIDE SEQUENCE [LARGE SCALE GENOMIC DNA]</scope>
    <source>
        <strain evidence="2 3">CBS 135458</strain>
    </source>
</reference>